<evidence type="ECO:0000313" key="5">
    <source>
        <dbReference type="EMBL" id="KUJ08908.1"/>
    </source>
</evidence>
<dbReference type="PROSITE" id="PS51891">
    <property type="entry name" value="CENP_V_GFA"/>
    <property type="match status" value="1"/>
</dbReference>
<dbReference type="SUPFAM" id="SSF51316">
    <property type="entry name" value="Mss4-like"/>
    <property type="match status" value="1"/>
</dbReference>
<dbReference type="OrthoDB" id="3930719at2759"/>
<dbReference type="EMBL" id="KQ947434">
    <property type="protein sequence ID" value="KUJ08908.1"/>
    <property type="molecule type" value="Genomic_DNA"/>
</dbReference>
<dbReference type="InParanoid" id="A0A132B925"/>
<dbReference type="PANTHER" id="PTHR28620">
    <property type="entry name" value="CENTROMERE PROTEIN V"/>
    <property type="match status" value="1"/>
</dbReference>
<gene>
    <name evidence="5" type="ORF">LY89DRAFT_658659</name>
</gene>
<dbReference type="KEGG" id="psco:LY89DRAFT_658659"/>
<dbReference type="AlphaFoldDB" id="A0A132B925"/>
<keyword evidence="3" id="KW-0862">Zinc</keyword>
<accession>A0A132B925</accession>
<dbReference type="InterPro" id="IPR006913">
    <property type="entry name" value="CENP-V/GFA"/>
</dbReference>
<evidence type="ECO:0000259" key="4">
    <source>
        <dbReference type="PROSITE" id="PS51891"/>
    </source>
</evidence>
<evidence type="ECO:0000256" key="1">
    <source>
        <dbReference type="ARBA" id="ARBA00005495"/>
    </source>
</evidence>
<dbReference type="PANTHER" id="PTHR28620:SF1">
    <property type="entry name" value="CENP-V_GFA DOMAIN-CONTAINING PROTEIN"/>
    <property type="match status" value="1"/>
</dbReference>
<evidence type="ECO:0000256" key="2">
    <source>
        <dbReference type="ARBA" id="ARBA00022723"/>
    </source>
</evidence>
<comment type="similarity">
    <text evidence="1">Belongs to the Gfa family.</text>
</comment>
<organism evidence="5 6">
    <name type="scientific">Mollisia scopiformis</name>
    <name type="common">Conifer needle endophyte fungus</name>
    <name type="synonym">Phialocephala scopiformis</name>
    <dbReference type="NCBI Taxonomy" id="149040"/>
    <lineage>
        <taxon>Eukaryota</taxon>
        <taxon>Fungi</taxon>
        <taxon>Dikarya</taxon>
        <taxon>Ascomycota</taxon>
        <taxon>Pezizomycotina</taxon>
        <taxon>Leotiomycetes</taxon>
        <taxon>Helotiales</taxon>
        <taxon>Mollisiaceae</taxon>
        <taxon>Mollisia</taxon>
    </lineage>
</organism>
<sequence>MTSQEPATSKPTRRPYHGSCHCGITKYFAYITLPPPMITAIPPTSTSTTRIRKCNCSTCHKMSFFHVRLLDSPNDFLLLSPLDPVTELKDYTCFDHRIHWYFCPNCAIRCFAFSGESEVVDIEIEGQGKKTVWKPKAEGWVEGGSGYLSINAATLEPNQEGLNLSEWTEKGWIAYLDMRGDEVARLGKPHDGGIY</sequence>
<proteinExistence type="inferred from homology"/>
<protein>
    <recommendedName>
        <fullName evidence="4">CENP-V/GFA domain-containing protein</fullName>
    </recommendedName>
</protein>
<dbReference type="Gene3D" id="2.170.150.70">
    <property type="match status" value="1"/>
</dbReference>
<evidence type="ECO:0000256" key="3">
    <source>
        <dbReference type="ARBA" id="ARBA00022833"/>
    </source>
</evidence>
<feature type="domain" description="CENP-V/GFA" evidence="4">
    <location>
        <begin position="16"/>
        <end position="134"/>
    </location>
</feature>
<evidence type="ECO:0000313" key="6">
    <source>
        <dbReference type="Proteomes" id="UP000070700"/>
    </source>
</evidence>
<reference evidence="5 6" key="1">
    <citation type="submission" date="2015-10" db="EMBL/GenBank/DDBJ databases">
        <title>Full genome of DAOMC 229536 Phialocephala scopiformis, a fungal endophyte of spruce producing the potent anti-insectan compound rugulosin.</title>
        <authorList>
            <consortium name="DOE Joint Genome Institute"/>
            <person name="Walker A.K."/>
            <person name="Frasz S.L."/>
            <person name="Seifert K.A."/>
            <person name="Miller J.D."/>
            <person name="Mondo S.J."/>
            <person name="Labutti K."/>
            <person name="Lipzen A."/>
            <person name="Dockter R."/>
            <person name="Kennedy M."/>
            <person name="Grigoriev I.V."/>
            <person name="Spatafora J.W."/>
        </authorList>
    </citation>
    <scope>NUCLEOTIDE SEQUENCE [LARGE SCALE GENOMIC DNA]</scope>
    <source>
        <strain evidence="5 6">CBS 120377</strain>
    </source>
</reference>
<dbReference type="GeneID" id="28822209"/>
<name>A0A132B925_MOLSC</name>
<dbReference type="GO" id="GO:0046872">
    <property type="term" value="F:metal ion binding"/>
    <property type="evidence" value="ECO:0007669"/>
    <property type="project" value="UniProtKB-KW"/>
</dbReference>
<keyword evidence="6" id="KW-1185">Reference proteome</keyword>
<dbReference type="InterPro" id="IPR052355">
    <property type="entry name" value="CENP-V-like"/>
</dbReference>
<keyword evidence="2" id="KW-0479">Metal-binding</keyword>
<dbReference type="InterPro" id="IPR011057">
    <property type="entry name" value="Mss4-like_sf"/>
</dbReference>
<dbReference type="GO" id="GO:0016846">
    <property type="term" value="F:carbon-sulfur lyase activity"/>
    <property type="evidence" value="ECO:0007669"/>
    <property type="project" value="InterPro"/>
</dbReference>
<dbReference type="RefSeq" id="XP_018063263.1">
    <property type="nucleotide sequence ID" value="XM_018212483.1"/>
</dbReference>
<dbReference type="Proteomes" id="UP000070700">
    <property type="component" value="Unassembled WGS sequence"/>
</dbReference>